<name>G8WMM0_STREN</name>
<accession>G8WMM0</accession>
<feature type="compositionally biased region" description="Low complexity" evidence="1">
    <location>
        <begin position="46"/>
        <end position="55"/>
    </location>
</feature>
<dbReference type="AlphaFoldDB" id="G8WMM0"/>
<evidence type="ECO:0000256" key="1">
    <source>
        <dbReference type="SAM" id="MobiDB-lite"/>
    </source>
</evidence>
<keyword evidence="3" id="KW-0614">Plasmid</keyword>
<evidence type="ECO:0000313" key="3">
    <source>
        <dbReference type="EMBL" id="AEW98686.1"/>
    </source>
</evidence>
<dbReference type="Proteomes" id="UP000007842">
    <property type="component" value="Plasmid pSCATT"/>
</dbReference>
<dbReference type="HOGENOM" id="CLU_1874218_0_0_11"/>
<evidence type="ECO:0000313" key="2">
    <source>
        <dbReference type="EMBL" id="AEW92589.1"/>
    </source>
</evidence>
<gene>
    <name evidence="2" type="ordered locus">SCATT_02180</name>
    <name evidence="3" type="ordered locus">SCATT_p04930</name>
</gene>
<evidence type="ECO:0000313" key="4">
    <source>
        <dbReference type="Proteomes" id="UP000007842"/>
    </source>
</evidence>
<keyword evidence="4" id="KW-1185">Reference proteome</keyword>
<sequence length="136" mass="13547">MGHGVPPVPPGGGGQGARSSHPPCAEAQDGGPRRHKGRAGAHTGVAGPARGRAGRMVTACRKNARTSGDGADDGPDCYCNPCLSPPSGRDATVRVVIDSARSGRSRINAAGSPQLVRALALHGVIPVPGKPLGVTP</sequence>
<feature type="region of interest" description="Disordered" evidence="1">
    <location>
        <begin position="1"/>
        <end position="55"/>
    </location>
</feature>
<dbReference type="EMBL" id="CP003219">
    <property type="protein sequence ID" value="AEW92589.1"/>
    <property type="molecule type" value="Genomic_DNA"/>
</dbReference>
<dbReference type="EMBL" id="CP003229">
    <property type="protein sequence ID" value="AEW98686.1"/>
    <property type="molecule type" value="Genomic_DNA"/>
</dbReference>
<feature type="compositionally biased region" description="Pro residues" evidence="1">
    <location>
        <begin position="1"/>
        <end position="10"/>
    </location>
</feature>
<reference evidence="2" key="2">
    <citation type="submission" date="2011-12" db="EMBL/GenBank/DDBJ databases">
        <authorList>
            <person name="Ou H.-Y."/>
            <person name="Li P."/>
            <person name="Zhao C."/>
            <person name="O'Hagan D."/>
            <person name="Deng Z."/>
        </authorList>
    </citation>
    <scope>NUCLEOTIDE SEQUENCE</scope>
    <source>
        <strain evidence="2">DSM 46488</strain>
        <plasmid evidence="3">pSCATT</plasmid>
    </source>
</reference>
<dbReference type="Proteomes" id="UP000007842">
    <property type="component" value="Chromosome"/>
</dbReference>
<protein>
    <submittedName>
        <fullName evidence="2">Uncharacterized protein</fullName>
    </submittedName>
</protein>
<proteinExistence type="predicted"/>
<geneLocation type="plasmid" evidence="3 4">
    <name>pSCATT</name>
</geneLocation>
<dbReference type="KEGG" id="scy:SCATT_02180"/>
<dbReference type="KEGG" id="scy:SCATT_p04930"/>
<dbReference type="PATRIC" id="fig|1003195.29.peg.213"/>
<reference evidence="4" key="1">
    <citation type="submission" date="2011-12" db="EMBL/GenBank/DDBJ databases">
        <title>Complete genome sequence of Streptomyces cattleya strain DSM 46488.</title>
        <authorList>
            <person name="Ou H.-Y."/>
            <person name="Li P."/>
            <person name="Zhao C."/>
            <person name="O'Hagan D."/>
            <person name="Deng Z."/>
        </authorList>
    </citation>
    <scope>NUCLEOTIDE SEQUENCE [LARGE SCALE GENOMIC DNA]</scope>
    <source>
        <strain evidence="4">ATCC 35852 / DSM 46488 / JCM 4925 / NBRC 14057 / NRRL 8057</strain>
        <plasmid evidence="4">Plasmid pSCATT</plasmid>
    </source>
</reference>
<organism evidence="2 4">
    <name type="scientific">Streptantibioticus cattleyicolor (strain ATCC 35852 / DSM 46488 / JCM 4925 / NBRC 14057 / NRRL 8057)</name>
    <name type="common">Streptomyces cattleya</name>
    <dbReference type="NCBI Taxonomy" id="1003195"/>
    <lineage>
        <taxon>Bacteria</taxon>
        <taxon>Bacillati</taxon>
        <taxon>Actinomycetota</taxon>
        <taxon>Actinomycetes</taxon>
        <taxon>Kitasatosporales</taxon>
        <taxon>Streptomycetaceae</taxon>
        <taxon>Streptantibioticus</taxon>
    </lineage>
</organism>